<dbReference type="EMBL" id="JAIQCV010000003">
    <property type="protein sequence ID" value="KAH1115671.1"/>
    <property type="molecule type" value="Genomic_DNA"/>
</dbReference>
<dbReference type="Proteomes" id="UP000828251">
    <property type="component" value="Unassembled WGS sequence"/>
</dbReference>
<gene>
    <name evidence="1" type="ORF">J1N35_009049</name>
</gene>
<dbReference type="AlphaFoldDB" id="A0A9D3W9M5"/>
<protein>
    <submittedName>
        <fullName evidence="1">Uncharacterized protein</fullName>
    </submittedName>
</protein>
<reference evidence="1 2" key="1">
    <citation type="journal article" date="2021" name="Plant Biotechnol. J.">
        <title>Multi-omics assisted identification of the key and species-specific regulatory components of drought-tolerant mechanisms in Gossypium stocksii.</title>
        <authorList>
            <person name="Yu D."/>
            <person name="Ke L."/>
            <person name="Zhang D."/>
            <person name="Wu Y."/>
            <person name="Sun Y."/>
            <person name="Mei J."/>
            <person name="Sun J."/>
            <person name="Sun Y."/>
        </authorList>
    </citation>
    <scope>NUCLEOTIDE SEQUENCE [LARGE SCALE GENOMIC DNA]</scope>
    <source>
        <strain evidence="2">cv. E1</strain>
        <tissue evidence="1">Leaf</tissue>
    </source>
</reference>
<accession>A0A9D3W9M5</accession>
<proteinExistence type="predicted"/>
<evidence type="ECO:0000313" key="1">
    <source>
        <dbReference type="EMBL" id="KAH1115671.1"/>
    </source>
</evidence>
<comment type="caution">
    <text evidence="1">The sequence shown here is derived from an EMBL/GenBank/DDBJ whole genome shotgun (WGS) entry which is preliminary data.</text>
</comment>
<name>A0A9D3W9M5_9ROSI</name>
<evidence type="ECO:0000313" key="2">
    <source>
        <dbReference type="Proteomes" id="UP000828251"/>
    </source>
</evidence>
<sequence>MVKFQPPVVSFRLGLNPRLWMILLDSSKPVIVEEDAYDHQFQRLDLRFLGNLTLARNSLLDQRFSMANPTPPCLFDSPTSDAPVVRRNDEYLVEKGLSMGFKPQEPCGEILTTFG</sequence>
<organism evidence="1 2">
    <name type="scientific">Gossypium stocksii</name>
    <dbReference type="NCBI Taxonomy" id="47602"/>
    <lineage>
        <taxon>Eukaryota</taxon>
        <taxon>Viridiplantae</taxon>
        <taxon>Streptophyta</taxon>
        <taxon>Embryophyta</taxon>
        <taxon>Tracheophyta</taxon>
        <taxon>Spermatophyta</taxon>
        <taxon>Magnoliopsida</taxon>
        <taxon>eudicotyledons</taxon>
        <taxon>Gunneridae</taxon>
        <taxon>Pentapetalae</taxon>
        <taxon>rosids</taxon>
        <taxon>malvids</taxon>
        <taxon>Malvales</taxon>
        <taxon>Malvaceae</taxon>
        <taxon>Malvoideae</taxon>
        <taxon>Gossypium</taxon>
    </lineage>
</organism>
<keyword evidence="2" id="KW-1185">Reference proteome</keyword>